<dbReference type="Pfam" id="PF01494">
    <property type="entry name" value="FAD_binding_3"/>
    <property type="match status" value="1"/>
</dbReference>
<comment type="pathway">
    <text evidence="1">Secondary metabolite biosynthesis.</text>
</comment>
<keyword evidence="3" id="KW-0285">Flavoprotein</keyword>
<evidence type="ECO:0000256" key="2">
    <source>
        <dbReference type="ARBA" id="ARBA00007992"/>
    </source>
</evidence>
<dbReference type="InterPro" id="IPR050493">
    <property type="entry name" value="FAD-dep_Monooxygenase_BioMet"/>
</dbReference>
<dbReference type="PANTHER" id="PTHR13789">
    <property type="entry name" value="MONOOXYGENASE"/>
    <property type="match status" value="1"/>
</dbReference>
<dbReference type="AlphaFoldDB" id="A0AAN9YST3"/>
<evidence type="ECO:0000313" key="8">
    <source>
        <dbReference type="EMBL" id="KAK7753272.1"/>
    </source>
</evidence>
<comment type="caution">
    <text evidence="8">The sequence shown here is derived from an EMBL/GenBank/DDBJ whole genome shotgun (WGS) entry which is preliminary data.</text>
</comment>
<comment type="similarity">
    <text evidence="2">Belongs to the paxM FAD-dependent monooxygenase family.</text>
</comment>
<protein>
    <recommendedName>
        <fullName evidence="7">FAD-binding domain-containing protein</fullName>
    </recommendedName>
</protein>
<evidence type="ECO:0000256" key="3">
    <source>
        <dbReference type="ARBA" id="ARBA00022630"/>
    </source>
</evidence>
<evidence type="ECO:0000256" key="6">
    <source>
        <dbReference type="ARBA" id="ARBA00023033"/>
    </source>
</evidence>
<name>A0AAN9YST3_9PEZI</name>
<dbReference type="PRINTS" id="PR00420">
    <property type="entry name" value="RNGMNOXGNASE"/>
</dbReference>
<dbReference type="EMBL" id="JAKJXP020000030">
    <property type="protein sequence ID" value="KAK7753272.1"/>
    <property type="molecule type" value="Genomic_DNA"/>
</dbReference>
<keyword evidence="6" id="KW-0503">Monooxygenase</keyword>
<evidence type="ECO:0000256" key="5">
    <source>
        <dbReference type="ARBA" id="ARBA00023002"/>
    </source>
</evidence>
<keyword evidence="5" id="KW-0560">Oxidoreductase</keyword>
<evidence type="ECO:0000256" key="1">
    <source>
        <dbReference type="ARBA" id="ARBA00005179"/>
    </source>
</evidence>
<dbReference type="InterPro" id="IPR036188">
    <property type="entry name" value="FAD/NAD-bd_sf"/>
</dbReference>
<dbReference type="Proteomes" id="UP001320420">
    <property type="component" value="Unassembled WGS sequence"/>
</dbReference>
<dbReference type="Gene3D" id="3.50.50.60">
    <property type="entry name" value="FAD/NAD(P)-binding domain"/>
    <property type="match status" value="1"/>
</dbReference>
<organism evidence="8 9">
    <name type="scientific">Diatrype stigma</name>
    <dbReference type="NCBI Taxonomy" id="117547"/>
    <lineage>
        <taxon>Eukaryota</taxon>
        <taxon>Fungi</taxon>
        <taxon>Dikarya</taxon>
        <taxon>Ascomycota</taxon>
        <taxon>Pezizomycotina</taxon>
        <taxon>Sordariomycetes</taxon>
        <taxon>Xylariomycetidae</taxon>
        <taxon>Xylariales</taxon>
        <taxon>Diatrypaceae</taxon>
        <taxon>Diatrype</taxon>
    </lineage>
</organism>
<feature type="domain" description="FAD-binding" evidence="7">
    <location>
        <begin position="15"/>
        <end position="380"/>
    </location>
</feature>
<evidence type="ECO:0000256" key="4">
    <source>
        <dbReference type="ARBA" id="ARBA00022827"/>
    </source>
</evidence>
<dbReference type="SUPFAM" id="SSF51905">
    <property type="entry name" value="FAD/NAD(P)-binding domain"/>
    <property type="match status" value="1"/>
</dbReference>
<keyword evidence="9" id="KW-1185">Reference proteome</keyword>
<gene>
    <name evidence="8" type="ORF">SLS62_004791</name>
</gene>
<dbReference type="InterPro" id="IPR002938">
    <property type="entry name" value="FAD-bd"/>
</dbReference>
<evidence type="ECO:0000259" key="7">
    <source>
        <dbReference type="Pfam" id="PF01494"/>
    </source>
</evidence>
<keyword evidence="4" id="KW-0274">FAD</keyword>
<accession>A0AAN9YST3</accession>
<proteinExistence type="inferred from homology"/>
<dbReference type="GO" id="GO:0004497">
    <property type="term" value="F:monooxygenase activity"/>
    <property type="evidence" value="ECO:0007669"/>
    <property type="project" value="UniProtKB-KW"/>
</dbReference>
<evidence type="ECO:0000313" key="9">
    <source>
        <dbReference type="Proteomes" id="UP001320420"/>
    </source>
</evidence>
<dbReference type="PANTHER" id="PTHR13789:SF314">
    <property type="entry name" value="FAD-BINDING DOMAIN-CONTAINING PROTEIN"/>
    <property type="match status" value="1"/>
</dbReference>
<sequence>MVRLITLLHHKMPLKIIVCGGGIGGLSAAGYLRAQHDVTVLERGTLDFTNNDYGLSVVSNAFTLLQKAGISTEHLDMVVMTHLWVRDNTGKELRTAHFDTRARFGGAPSVLVKRAKLQQELVRFATGAGFPGSPAEIVQNAKVARVDAQAGTVTTEDGRVFQGDLVIGADGINSVVRSAVFEGKGTPRTHDLLAFMTRVSVDDLKSDPHFAYLAKDPTSQAGLCSFYTATGQQSNKRIMAYHTSPCDLQVLGYTSEKEFAEKFDSLNTGIIKDVPISRVVDDFAPDFAEPLVNLFRHGRIDAWRVRDITPMDNWVQDKVVLIGDAGHAVTQHAGQGCNITIEDAEALGYLLQDATPDVVPAALERFMSLRKDRVALVARRSRELGNLQSDEDKTKVPITAEEFAKAMYGYQGAEHYLKTSTHA</sequence>
<reference evidence="8 9" key="1">
    <citation type="submission" date="2024-02" db="EMBL/GenBank/DDBJ databases">
        <title>De novo assembly and annotation of 12 fungi associated with fruit tree decline syndrome in Ontario, Canada.</title>
        <authorList>
            <person name="Sulman M."/>
            <person name="Ellouze W."/>
            <person name="Ilyukhin E."/>
        </authorList>
    </citation>
    <scope>NUCLEOTIDE SEQUENCE [LARGE SCALE GENOMIC DNA]</scope>
    <source>
        <strain evidence="8 9">M11/M66-122</strain>
    </source>
</reference>
<dbReference type="GO" id="GO:0071949">
    <property type="term" value="F:FAD binding"/>
    <property type="evidence" value="ECO:0007669"/>
    <property type="project" value="InterPro"/>
</dbReference>